<evidence type="ECO:0000313" key="1">
    <source>
        <dbReference type="EMBL" id="SOC15348.1"/>
    </source>
</evidence>
<dbReference type="EMBL" id="OBMQ01000008">
    <property type="protein sequence ID" value="SOC15348.1"/>
    <property type="molecule type" value="Genomic_DNA"/>
</dbReference>
<proteinExistence type="predicted"/>
<evidence type="ECO:0000313" key="2">
    <source>
        <dbReference type="Proteomes" id="UP000219636"/>
    </source>
</evidence>
<protein>
    <submittedName>
        <fullName evidence="1">Uncharacterized protein</fullName>
    </submittedName>
</protein>
<dbReference type="Proteomes" id="UP000219636">
    <property type="component" value="Unassembled WGS sequence"/>
</dbReference>
<dbReference type="AlphaFoldDB" id="A0A285T2S3"/>
<name>A0A285T2S3_9BACL</name>
<dbReference type="RefSeq" id="WP_202615672.1">
    <property type="nucleotide sequence ID" value="NZ_OBMQ01000008.1"/>
</dbReference>
<reference evidence="2" key="1">
    <citation type="submission" date="2017-08" db="EMBL/GenBank/DDBJ databases">
        <authorList>
            <person name="Varghese N."/>
            <person name="Submissions S."/>
        </authorList>
    </citation>
    <scope>NUCLEOTIDE SEQUENCE [LARGE SCALE GENOMIC DNA]</scope>
    <source>
        <strain evidence="2">JC22</strain>
    </source>
</reference>
<accession>A0A285T2S3</accession>
<keyword evidence="2" id="KW-1185">Reference proteome</keyword>
<sequence length="56" mass="6608">MKSVNMQLDENNWLEITQVNGELFEVRVSQNGIVNVFYLTQEELKATEYHLTMMDN</sequence>
<gene>
    <name evidence="1" type="ORF">SAMN05880501_10876</name>
</gene>
<organism evidence="1 2">
    <name type="scientific">Ureibacillus xyleni</name>
    <dbReference type="NCBI Taxonomy" id="614648"/>
    <lineage>
        <taxon>Bacteria</taxon>
        <taxon>Bacillati</taxon>
        <taxon>Bacillota</taxon>
        <taxon>Bacilli</taxon>
        <taxon>Bacillales</taxon>
        <taxon>Caryophanaceae</taxon>
        <taxon>Ureibacillus</taxon>
    </lineage>
</organism>